<organism evidence="12 13">
    <name type="scientific">Acipenser oxyrinchus oxyrinchus</name>
    <dbReference type="NCBI Taxonomy" id="40147"/>
    <lineage>
        <taxon>Eukaryota</taxon>
        <taxon>Metazoa</taxon>
        <taxon>Chordata</taxon>
        <taxon>Craniata</taxon>
        <taxon>Vertebrata</taxon>
        <taxon>Euteleostomi</taxon>
        <taxon>Actinopterygii</taxon>
        <taxon>Chondrostei</taxon>
        <taxon>Acipenseriformes</taxon>
        <taxon>Acipenseridae</taxon>
        <taxon>Acipenser</taxon>
    </lineage>
</organism>
<dbReference type="GO" id="GO:0045202">
    <property type="term" value="C:synapse"/>
    <property type="evidence" value="ECO:0007669"/>
    <property type="project" value="UniProtKB-SubCell"/>
</dbReference>
<keyword evidence="13" id="KW-1185">Reference proteome</keyword>
<dbReference type="PANTHER" id="PTHR23354">
    <property type="entry name" value="NUCLEOLAR PROTEIN 7/ESTROGEN RECEPTOR COACTIVATOR-RELATED"/>
    <property type="match status" value="1"/>
</dbReference>
<evidence type="ECO:0000256" key="8">
    <source>
        <dbReference type="ARBA" id="ARBA00034103"/>
    </source>
</evidence>
<feature type="region of interest" description="Disordered" evidence="10">
    <location>
        <begin position="519"/>
        <end position="555"/>
    </location>
</feature>
<dbReference type="InterPro" id="IPR000195">
    <property type="entry name" value="Rab-GAP-TBC_dom"/>
</dbReference>
<dbReference type="InterPro" id="IPR006571">
    <property type="entry name" value="TLDc_dom"/>
</dbReference>
<proteinExistence type="predicted"/>
<evidence type="ECO:0000313" key="12">
    <source>
        <dbReference type="EMBL" id="KAK1162322.1"/>
    </source>
</evidence>
<evidence type="ECO:0000256" key="4">
    <source>
        <dbReference type="ARBA" id="ARBA00014206"/>
    </source>
</evidence>
<dbReference type="PANTHER" id="PTHR23354:SF124">
    <property type="entry name" value="TBC1 DOMAIN FAMILY MEMBER 24"/>
    <property type="match status" value="1"/>
</dbReference>
<feature type="domain" description="TLDc" evidence="11">
    <location>
        <begin position="407"/>
        <end position="639"/>
    </location>
</feature>
<comment type="function">
    <text evidence="9">May act as a GTPase-activating protein for Rab family protein(s). Involved in neuronal projections development, probably through a negative modulation of ARF6 function. Involved in the regulation of synaptic vesicle trafficking.</text>
</comment>
<dbReference type="PROSITE" id="PS51886">
    <property type="entry name" value="TLDC"/>
    <property type="match status" value="1"/>
</dbReference>
<feature type="compositionally biased region" description="Polar residues" evidence="10">
    <location>
        <begin position="530"/>
        <end position="555"/>
    </location>
</feature>
<protein>
    <recommendedName>
        <fullName evidence="4">TBC1 domain family member 24</fullName>
    </recommendedName>
</protein>
<evidence type="ECO:0000256" key="1">
    <source>
        <dbReference type="ARBA" id="ARBA00004156"/>
    </source>
</evidence>
<dbReference type="Pfam" id="PF07534">
    <property type="entry name" value="TLD"/>
    <property type="match status" value="2"/>
</dbReference>
<dbReference type="SMART" id="SM00164">
    <property type="entry name" value="TBC"/>
    <property type="match status" value="1"/>
</dbReference>
<evidence type="ECO:0000259" key="11">
    <source>
        <dbReference type="PROSITE" id="PS51886"/>
    </source>
</evidence>
<keyword evidence="5" id="KW-0770">Synapse</keyword>
<comment type="caution">
    <text evidence="12">The sequence shown here is derived from an EMBL/GenBank/DDBJ whole genome shotgun (WGS) entry which is preliminary data.</text>
</comment>
<dbReference type="SMART" id="SM00584">
    <property type="entry name" value="TLDc"/>
    <property type="match status" value="1"/>
</dbReference>
<dbReference type="Proteomes" id="UP001230051">
    <property type="component" value="Unassembled WGS sequence"/>
</dbReference>
<evidence type="ECO:0000256" key="6">
    <source>
        <dbReference type="ARBA" id="ARBA00023136"/>
    </source>
</evidence>
<dbReference type="AlphaFoldDB" id="A0AAD8D500"/>
<evidence type="ECO:0000256" key="2">
    <source>
        <dbReference type="ARBA" id="ARBA00004184"/>
    </source>
</evidence>
<dbReference type="SUPFAM" id="SSF47923">
    <property type="entry name" value="Ypt/Rab-GAP domain of gyp1p"/>
    <property type="match status" value="2"/>
</dbReference>
<evidence type="ECO:0000313" key="13">
    <source>
        <dbReference type="Proteomes" id="UP001230051"/>
    </source>
</evidence>
<reference evidence="12" key="1">
    <citation type="submission" date="2022-02" db="EMBL/GenBank/DDBJ databases">
        <title>Atlantic sturgeon de novo genome assembly.</title>
        <authorList>
            <person name="Stock M."/>
            <person name="Klopp C."/>
            <person name="Guiguen Y."/>
            <person name="Cabau C."/>
            <person name="Parinello H."/>
            <person name="Santidrian Yebra-Pimentel E."/>
            <person name="Kuhl H."/>
            <person name="Dirks R.P."/>
            <person name="Guessner J."/>
            <person name="Wuertz S."/>
            <person name="Du K."/>
            <person name="Schartl M."/>
        </authorList>
    </citation>
    <scope>NUCLEOTIDE SEQUENCE</scope>
    <source>
        <strain evidence="12">STURGEONOMICS-FGT-2020</strain>
        <tissue evidence="12">Whole blood</tissue>
    </source>
</reference>
<comment type="subunit">
    <text evidence="3">Interacts with ARF6.</text>
</comment>
<dbReference type="EMBL" id="JAGXEW010000017">
    <property type="protein sequence ID" value="KAK1162322.1"/>
    <property type="molecule type" value="Genomic_DNA"/>
</dbReference>
<evidence type="ECO:0000256" key="5">
    <source>
        <dbReference type="ARBA" id="ARBA00023018"/>
    </source>
</evidence>
<accession>A0AAD8D500</accession>
<dbReference type="GO" id="GO:0012505">
    <property type="term" value="C:endomembrane system"/>
    <property type="evidence" value="ECO:0007669"/>
    <property type="project" value="UniProtKB-SubCell"/>
</dbReference>
<gene>
    <name evidence="12" type="primary">tbc1d24</name>
    <name evidence="12" type="ORF">AOXY_G18703</name>
</gene>
<comment type="subcellular location">
    <subcellularLocation>
        <location evidence="1">Cytoplasmic vesicle membrane</location>
    </subcellularLocation>
    <subcellularLocation>
        <location evidence="2">Endomembrane system</location>
        <topology evidence="2">Peripheral membrane protein</topology>
    </subcellularLocation>
    <subcellularLocation>
        <location evidence="8">Synapse</location>
    </subcellularLocation>
</comment>
<dbReference type="Gene3D" id="1.10.472.80">
    <property type="entry name" value="Ypt/Rab-GAP domain of gyp1p, domain 3"/>
    <property type="match status" value="1"/>
</dbReference>
<sequence length="647" mass="72383">MNNPEINIPDVPNIAGGIRARSATFTARQRSNSSYSTDGTPNLGIVPGFRRHSISIPMLVISDSDHYDLGTSSGLKYGKFVDWDKMPAASSESCTEPLPSDLKVVKSMARAGCWSKNHTLRAKAYNHIIRSIRCRAVTPDGAVYRDISGKLFGQKKVSTHPFPQFMEGSQIPMYCLNKGGLNAVKKVLVCVENQFPDITYCPVLPAIVSLLLHYSEDEAECFQNACRLIACNDPDMHYIDQTFLAYQSSCMTFGDLAKKYCHGAHKLIGTTDHNLFSVYSDWMMWLFGGLPFEYATRVFDVYLLEGVKVLYRVALALLKQYRVSVTSRESEIADLRQGIQSFVASIAHHLTVDKFLEKAFSIRQFSGKEISLLHIANRKALAQKGITLTQRRQSMHMAIDLQSFSSGIVTAQEMRIIWSWIPERFALFHPTLLFTTSKHGYSLQTLYSRVEGYEPTVLLFKTLDEEVSGAFLSSDWSERNKNSGKDSFFGTGECFVFTLRPEMERYEWMTAHPAESVSEEEFPKARLRSRSFTPSVSRPDTGSSLSTAGTSQDSRFLTVPHAEPRPAHFRSVPHLPTKTASMFMAGSREGIIIGGGGGQALYIDGDLHRGSTQHCDTFNNPPLCKESFQIQLIEVWGIHNSVQNTVC</sequence>
<evidence type="ECO:0000256" key="3">
    <source>
        <dbReference type="ARBA" id="ARBA00011546"/>
    </source>
</evidence>
<evidence type="ECO:0000256" key="7">
    <source>
        <dbReference type="ARBA" id="ARBA00023329"/>
    </source>
</evidence>
<name>A0AAD8D500_ACIOX</name>
<keyword evidence="7" id="KW-0968">Cytoplasmic vesicle</keyword>
<dbReference type="InterPro" id="IPR035969">
    <property type="entry name" value="Rab-GAP_TBC_sf"/>
</dbReference>
<dbReference type="GO" id="GO:0030659">
    <property type="term" value="C:cytoplasmic vesicle membrane"/>
    <property type="evidence" value="ECO:0007669"/>
    <property type="project" value="UniProtKB-SubCell"/>
</dbReference>
<keyword evidence="6" id="KW-0472">Membrane</keyword>
<dbReference type="Pfam" id="PF00566">
    <property type="entry name" value="RabGAP-TBC"/>
    <property type="match status" value="1"/>
</dbReference>
<evidence type="ECO:0000256" key="9">
    <source>
        <dbReference type="ARBA" id="ARBA00046245"/>
    </source>
</evidence>
<evidence type="ECO:0000256" key="10">
    <source>
        <dbReference type="SAM" id="MobiDB-lite"/>
    </source>
</evidence>